<keyword evidence="1" id="KW-0175">Coiled coil</keyword>
<evidence type="ECO:0000256" key="2">
    <source>
        <dbReference type="SAM" id="MobiDB-lite"/>
    </source>
</evidence>
<name>A0A974BZG8_XENLA</name>
<organism evidence="3 4">
    <name type="scientific">Xenopus laevis</name>
    <name type="common">African clawed frog</name>
    <dbReference type="NCBI Taxonomy" id="8355"/>
    <lineage>
        <taxon>Eukaryota</taxon>
        <taxon>Metazoa</taxon>
        <taxon>Chordata</taxon>
        <taxon>Craniata</taxon>
        <taxon>Vertebrata</taxon>
        <taxon>Euteleostomi</taxon>
        <taxon>Amphibia</taxon>
        <taxon>Batrachia</taxon>
        <taxon>Anura</taxon>
        <taxon>Pipoidea</taxon>
        <taxon>Pipidae</taxon>
        <taxon>Xenopodinae</taxon>
        <taxon>Xenopus</taxon>
        <taxon>Xenopus</taxon>
    </lineage>
</organism>
<sequence>MVKLYKERDFHKMHHKRVAQEKNKLINDLKKEVTGLQATLRNLESGHKVEVSLKKEESKNKKEMGPTQKAIKEAREKELLQEGVAPYSPEKDPNKQIGKRHPKVGNFIY</sequence>
<evidence type="ECO:0000313" key="4">
    <source>
        <dbReference type="Proteomes" id="UP000694892"/>
    </source>
</evidence>
<dbReference type="AlphaFoldDB" id="A0A974BZG8"/>
<accession>A0A974BZG8</accession>
<evidence type="ECO:0000256" key="1">
    <source>
        <dbReference type="SAM" id="Coils"/>
    </source>
</evidence>
<feature type="region of interest" description="Disordered" evidence="2">
    <location>
        <begin position="79"/>
        <end position="109"/>
    </location>
</feature>
<feature type="coiled-coil region" evidence="1">
    <location>
        <begin position="19"/>
        <end position="46"/>
    </location>
</feature>
<proteinExistence type="predicted"/>
<evidence type="ECO:0000313" key="3">
    <source>
        <dbReference type="EMBL" id="OCT63764.1"/>
    </source>
</evidence>
<dbReference type="EMBL" id="CM004482">
    <property type="protein sequence ID" value="OCT63764.1"/>
    <property type="molecule type" value="Genomic_DNA"/>
</dbReference>
<gene>
    <name evidence="3" type="ORF">XELAEV_18044860mg</name>
</gene>
<protein>
    <submittedName>
        <fullName evidence="3">Uncharacterized protein</fullName>
    </submittedName>
</protein>
<dbReference type="Proteomes" id="UP000694892">
    <property type="component" value="Chromosome 9_10L"/>
</dbReference>
<reference evidence="4" key="1">
    <citation type="journal article" date="2016" name="Nature">
        <title>Genome evolution in the allotetraploid frog Xenopus laevis.</title>
        <authorList>
            <person name="Session A.M."/>
            <person name="Uno Y."/>
            <person name="Kwon T."/>
            <person name="Chapman J.A."/>
            <person name="Toyoda A."/>
            <person name="Takahashi S."/>
            <person name="Fukui A."/>
            <person name="Hikosaka A."/>
            <person name="Suzuki A."/>
            <person name="Kondo M."/>
            <person name="van Heeringen S.J."/>
            <person name="Quigley I."/>
            <person name="Heinz S."/>
            <person name="Ogino H."/>
            <person name="Ochi H."/>
            <person name="Hellsten U."/>
            <person name="Lyons J.B."/>
            <person name="Simakov O."/>
            <person name="Putnam N."/>
            <person name="Stites J."/>
            <person name="Kuroki Y."/>
            <person name="Tanaka T."/>
            <person name="Michiue T."/>
            <person name="Watanabe M."/>
            <person name="Bogdanovic O."/>
            <person name="Lister R."/>
            <person name="Georgiou G."/>
            <person name="Paranjpe S.S."/>
            <person name="van Kruijsbergen I."/>
            <person name="Shu S."/>
            <person name="Carlson J."/>
            <person name="Kinoshita T."/>
            <person name="Ohta Y."/>
            <person name="Mawaribuchi S."/>
            <person name="Jenkins J."/>
            <person name="Grimwood J."/>
            <person name="Schmutz J."/>
            <person name="Mitros T."/>
            <person name="Mozaffari S.V."/>
            <person name="Suzuki Y."/>
            <person name="Haramoto Y."/>
            <person name="Yamamoto T.S."/>
            <person name="Takagi C."/>
            <person name="Heald R."/>
            <person name="Miller K."/>
            <person name="Haudenschild C."/>
            <person name="Kitzman J."/>
            <person name="Nakayama T."/>
            <person name="Izutsu Y."/>
            <person name="Robert J."/>
            <person name="Fortriede J."/>
            <person name="Burns K."/>
            <person name="Lotay V."/>
            <person name="Karimi K."/>
            <person name="Yasuoka Y."/>
            <person name="Dichmann D.S."/>
            <person name="Flajnik M.F."/>
            <person name="Houston D.W."/>
            <person name="Shendure J."/>
            <person name="DuPasquier L."/>
            <person name="Vize P.D."/>
            <person name="Zorn A.M."/>
            <person name="Ito M."/>
            <person name="Marcotte E.M."/>
            <person name="Wallingford J.B."/>
            <person name="Ito Y."/>
            <person name="Asashima M."/>
            <person name="Ueno N."/>
            <person name="Matsuda Y."/>
            <person name="Veenstra G.J."/>
            <person name="Fujiyama A."/>
            <person name="Harland R.M."/>
            <person name="Taira M."/>
            <person name="Rokhsar D.S."/>
        </authorList>
    </citation>
    <scope>NUCLEOTIDE SEQUENCE [LARGE SCALE GENOMIC DNA]</scope>
    <source>
        <strain evidence="4">J</strain>
    </source>
</reference>